<sequence length="221" mass="24094">MPPSVSDREPRPGDAGLRFVTGRRPVVEYVVAGIAAEQPGIVIRRGVRVTELIAGLPAIPGVPHVTGVRTSGGDELRADPSVGRGVTTGMVHAQLLRHTVRDYLDDRAGFARAWHKHTEELVAPYYWSQIGADRARLAEMTALREGRQWSAPESDMGRLANSALHDADAFRALLEIAFCLALPREVLERPGIKDTIERQGHGAPLPTLGPDRKQLLRLLSA</sequence>
<dbReference type="EMBL" id="CP073721">
    <property type="protein sequence ID" value="UWZ34762.1"/>
    <property type="molecule type" value="Genomic_DNA"/>
</dbReference>
<gene>
    <name evidence="1" type="ORF">Drose_26665</name>
</gene>
<keyword evidence="2" id="KW-1185">Reference proteome</keyword>
<dbReference type="Proteomes" id="UP001058271">
    <property type="component" value="Chromosome"/>
</dbReference>
<evidence type="ECO:0000313" key="2">
    <source>
        <dbReference type="Proteomes" id="UP001058271"/>
    </source>
</evidence>
<organism evidence="1 2">
    <name type="scientific">Dactylosporangium roseum</name>
    <dbReference type="NCBI Taxonomy" id="47989"/>
    <lineage>
        <taxon>Bacteria</taxon>
        <taxon>Bacillati</taxon>
        <taxon>Actinomycetota</taxon>
        <taxon>Actinomycetes</taxon>
        <taxon>Micromonosporales</taxon>
        <taxon>Micromonosporaceae</taxon>
        <taxon>Dactylosporangium</taxon>
    </lineage>
</organism>
<dbReference type="RefSeq" id="WP_260724100.1">
    <property type="nucleotide sequence ID" value="NZ_CP073721.1"/>
</dbReference>
<protein>
    <submittedName>
        <fullName evidence="1">Uncharacterized protein</fullName>
    </submittedName>
</protein>
<name>A0ABY5YZX8_9ACTN</name>
<reference evidence="1" key="1">
    <citation type="submission" date="2021-04" db="EMBL/GenBank/DDBJ databases">
        <title>Biosynthetic gene clusters of Dactylosporangioum roseum.</title>
        <authorList>
            <person name="Hartkoorn R.C."/>
            <person name="Beaudoing E."/>
            <person name="Hot D."/>
            <person name="Moureu S."/>
        </authorList>
    </citation>
    <scope>NUCLEOTIDE SEQUENCE</scope>
    <source>
        <strain evidence="1">NRRL B-16295</strain>
    </source>
</reference>
<proteinExistence type="predicted"/>
<evidence type="ECO:0000313" key="1">
    <source>
        <dbReference type="EMBL" id="UWZ34762.1"/>
    </source>
</evidence>
<accession>A0ABY5YZX8</accession>